<dbReference type="Proteomes" id="UP000664405">
    <property type="component" value="Unassembled WGS sequence"/>
</dbReference>
<dbReference type="GO" id="GO:0016757">
    <property type="term" value="F:glycosyltransferase activity"/>
    <property type="evidence" value="ECO:0007669"/>
    <property type="project" value="UniProtKB-KW"/>
</dbReference>
<proteinExistence type="predicted"/>
<accession>A0A8I1MA55</accession>
<dbReference type="InterPro" id="IPR001296">
    <property type="entry name" value="Glyco_trans_1"/>
</dbReference>
<keyword evidence="1" id="KW-0328">Glycosyltransferase</keyword>
<feature type="domain" description="Glycosyl transferase family 1" evidence="3">
    <location>
        <begin position="218"/>
        <end position="377"/>
    </location>
</feature>
<keyword evidence="2 4" id="KW-0808">Transferase</keyword>
<evidence type="ECO:0000313" key="4">
    <source>
        <dbReference type="EMBL" id="MBN8197849.1"/>
    </source>
</evidence>
<dbReference type="RefSeq" id="WP_206927934.1">
    <property type="nucleotide sequence ID" value="NZ_JAEKJW010000003.1"/>
</dbReference>
<dbReference type="SUPFAM" id="SSF53756">
    <property type="entry name" value="UDP-Glycosyltransferase/glycogen phosphorylase"/>
    <property type="match status" value="1"/>
</dbReference>
<protein>
    <submittedName>
        <fullName evidence="4">Glycosyltransferase family 4 protein</fullName>
    </submittedName>
</protein>
<evidence type="ECO:0000259" key="3">
    <source>
        <dbReference type="Pfam" id="PF00534"/>
    </source>
</evidence>
<dbReference type="Gene3D" id="3.40.50.2000">
    <property type="entry name" value="Glycogen Phosphorylase B"/>
    <property type="match status" value="2"/>
</dbReference>
<evidence type="ECO:0000256" key="1">
    <source>
        <dbReference type="ARBA" id="ARBA00022676"/>
    </source>
</evidence>
<reference evidence="4" key="1">
    <citation type="submission" date="2020-12" db="EMBL/GenBank/DDBJ databases">
        <title>Oil enriched cultivation method for isolating marine PHA-producing bacteria.</title>
        <authorList>
            <person name="Zheng W."/>
            <person name="Yu S."/>
            <person name="Huang Y."/>
        </authorList>
    </citation>
    <scope>NUCLEOTIDE SEQUENCE</scope>
    <source>
        <strain evidence="4">SY-2-3</strain>
    </source>
</reference>
<dbReference type="EMBL" id="JAEKJW010000003">
    <property type="protein sequence ID" value="MBN8197849.1"/>
    <property type="molecule type" value="Genomic_DNA"/>
</dbReference>
<dbReference type="PANTHER" id="PTHR12526:SF510">
    <property type="entry name" value="D-INOSITOL 3-PHOSPHATE GLYCOSYLTRANSFERASE"/>
    <property type="match status" value="1"/>
</dbReference>
<sequence>MELIPPVPKPSKTGPSVWMVSRVDQSAILAGYLARQNRLIRWDSFWRHDGRGFPTPPSRTTDPVLAQVPGRHLVPDLMGQVARKLRLPAANLYSDIPLSVLASLHNPSADIFHGQGNYSLPAMRRAKARGMVTIADITGQLAPTRYRQLAAEYQSHGLTYREISAFLARRRTFEAQFVDAVLAPSDAVAYGLQTCGINPDKIYLVPFISPQCQELVHRARNGRTGTVIRLLYVGNLSLAKGIAHLLRAWSTLRAKYRLRICLTLIGPAQPCARPLLANLPDGCEWLGPQPRSAVADRMLGSDIFVFPSLSEGSSLAVMEAMAAGCAIVTTFDAGSPVINHISGLIIAPRDADAMTTALSALIENPAMRTNLSHAARDQISRDLVTGYGNRVDLAYEAVLSSHG</sequence>
<dbReference type="PANTHER" id="PTHR12526">
    <property type="entry name" value="GLYCOSYLTRANSFERASE"/>
    <property type="match status" value="1"/>
</dbReference>
<comment type="caution">
    <text evidence="4">The sequence shown here is derived from an EMBL/GenBank/DDBJ whole genome shotgun (WGS) entry which is preliminary data.</text>
</comment>
<evidence type="ECO:0000313" key="5">
    <source>
        <dbReference type="Proteomes" id="UP000664405"/>
    </source>
</evidence>
<name>A0A8I1MA55_9PROT</name>
<gene>
    <name evidence="4" type="ORF">JF547_15380</name>
</gene>
<dbReference type="CDD" id="cd03801">
    <property type="entry name" value="GT4_PimA-like"/>
    <property type="match status" value="1"/>
</dbReference>
<organism evidence="4 5">
    <name type="scientific">Thalassospira povalilytica</name>
    <dbReference type="NCBI Taxonomy" id="732237"/>
    <lineage>
        <taxon>Bacteria</taxon>
        <taxon>Pseudomonadati</taxon>
        <taxon>Pseudomonadota</taxon>
        <taxon>Alphaproteobacteria</taxon>
        <taxon>Rhodospirillales</taxon>
        <taxon>Thalassospiraceae</taxon>
        <taxon>Thalassospira</taxon>
    </lineage>
</organism>
<evidence type="ECO:0000256" key="2">
    <source>
        <dbReference type="ARBA" id="ARBA00022679"/>
    </source>
</evidence>
<dbReference type="AlphaFoldDB" id="A0A8I1MA55"/>
<dbReference type="Pfam" id="PF00534">
    <property type="entry name" value="Glycos_transf_1"/>
    <property type="match status" value="1"/>
</dbReference>